<dbReference type="GO" id="GO:0015095">
    <property type="term" value="F:magnesium ion transmembrane transporter activity"/>
    <property type="evidence" value="ECO:0007669"/>
    <property type="project" value="InterPro"/>
</dbReference>
<evidence type="ECO:0000256" key="5">
    <source>
        <dbReference type="SAM" id="MobiDB-lite"/>
    </source>
</evidence>
<proteinExistence type="predicted"/>
<comment type="subcellular location">
    <subcellularLocation>
        <location evidence="1">Membrane</location>
        <topology evidence="1">Multi-pass membrane protein</topology>
    </subcellularLocation>
</comment>
<dbReference type="HOGENOM" id="CLU_1163013_0_0_1"/>
<keyword evidence="9" id="KW-1185">Reference proteome</keyword>
<evidence type="ECO:0000256" key="2">
    <source>
        <dbReference type="ARBA" id="ARBA00022692"/>
    </source>
</evidence>
<reference evidence="7 9" key="1">
    <citation type="journal article" date="2012" name="Nature">
        <title>Algal genomes reveal evolutionary mosaicism and the fate of nucleomorphs.</title>
        <authorList>
            <consortium name="DOE Joint Genome Institute"/>
            <person name="Curtis B.A."/>
            <person name="Tanifuji G."/>
            <person name="Burki F."/>
            <person name="Gruber A."/>
            <person name="Irimia M."/>
            <person name="Maruyama S."/>
            <person name="Arias M.C."/>
            <person name="Ball S.G."/>
            <person name="Gile G.H."/>
            <person name="Hirakawa Y."/>
            <person name="Hopkins J.F."/>
            <person name="Kuo A."/>
            <person name="Rensing S.A."/>
            <person name="Schmutz J."/>
            <person name="Symeonidi A."/>
            <person name="Elias M."/>
            <person name="Eveleigh R.J."/>
            <person name="Herman E.K."/>
            <person name="Klute M.J."/>
            <person name="Nakayama T."/>
            <person name="Obornik M."/>
            <person name="Reyes-Prieto A."/>
            <person name="Armbrust E.V."/>
            <person name="Aves S.J."/>
            <person name="Beiko R.G."/>
            <person name="Coutinho P."/>
            <person name="Dacks J.B."/>
            <person name="Durnford D.G."/>
            <person name="Fast N.M."/>
            <person name="Green B.R."/>
            <person name="Grisdale C.J."/>
            <person name="Hempel F."/>
            <person name="Henrissat B."/>
            <person name="Hoppner M.P."/>
            <person name="Ishida K."/>
            <person name="Kim E."/>
            <person name="Koreny L."/>
            <person name="Kroth P.G."/>
            <person name="Liu Y."/>
            <person name="Malik S.B."/>
            <person name="Maier U.G."/>
            <person name="McRose D."/>
            <person name="Mock T."/>
            <person name="Neilson J.A."/>
            <person name="Onodera N.T."/>
            <person name="Poole A.M."/>
            <person name="Pritham E.J."/>
            <person name="Richards T.A."/>
            <person name="Rocap G."/>
            <person name="Roy S.W."/>
            <person name="Sarai C."/>
            <person name="Schaack S."/>
            <person name="Shirato S."/>
            <person name="Slamovits C.H."/>
            <person name="Spencer D.F."/>
            <person name="Suzuki S."/>
            <person name="Worden A.Z."/>
            <person name="Zauner S."/>
            <person name="Barry K."/>
            <person name="Bell C."/>
            <person name="Bharti A.K."/>
            <person name="Crow J.A."/>
            <person name="Grimwood J."/>
            <person name="Kramer R."/>
            <person name="Lindquist E."/>
            <person name="Lucas S."/>
            <person name="Salamov A."/>
            <person name="McFadden G.I."/>
            <person name="Lane C.E."/>
            <person name="Keeling P.J."/>
            <person name="Gray M.W."/>
            <person name="Grigoriev I.V."/>
            <person name="Archibald J.M."/>
        </authorList>
    </citation>
    <scope>NUCLEOTIDE SEQUENCE</scope>
    <source>
        <strain evidence="7 9">CCMP2712</strain>
    </source>
</reference>
<reference evidence="9" key="2">
    <citation type="submission" date="2012-11" db="EMBL/GenBank/DDBJ databases">
        <authorList>
            <person name="Kuo A."/>
            <person name="Curtis B.A."/>
            <person name="Tanifuji G."/>
            <person name="Burki F."/>
            <person name="Gruber A."/>
            <person name="Irimia M."/>
            <person name="Maruyama S."/>
            <person name="Arias M.C."/>
            <person name="Ball S.G."/>
            <person name="Gile G.H."/>
            <person name="Hirakawa Y."/>
            <person name="Hopkins J.F."/>
            <person name="Rensing S.A."/>
            <person name="Schmutz J."/>
            <person name="Symeonidi A."/>
            <person name="Elias M."/>
            <person name="Eveleigh R.J."/>
            <person name="Herman E.K."/>
            <person name="Klute M.J."/>
            <person name="Nakayama T."/>
            <person name="Obornik M."/>
            <person name="Reyes-Prieto A."/>
            <person name="Armbrust E.V."/>
            <person name="Aves S.J."/>
            <person name="Beiko R.G."/>
            <person name="Coutinho P."/>
            <person name="Dacks J.B."/>
            <person name="Durnford D.G."/>
            <person name="Fast N.M."/>
            <person name="Green B.R."/>
            <person name="Grisdale C."/>
            <person name="Hempe F."/>
            <person name="Henrissat B."/>
            <person name="Hoppner M.P."/>
            <person name="Ishida K.-I."/>
            <person name="Kim E."/>
            <person name="Koreny L."/>
            <person name="Kroth P.G."/>
            <person name="Liu Y."/>
            <person name="Malik S.-B."/>
            <person name="Maier U.G."/>
            <person name="McRose D."/>
            <person name="Mock T."/>
            <person name="Neilson J.A."/>
            <person name="Onodera N.T."/>
            <person name="Poole A.M."/>
            <person name="Pritham E.J."/>
            <person name="Richards T.A."/>
            <person name="Rocap G."/>
            <person name="Roy S.W."/>
            <person name="Sarai C."/>
            <person name="Schaack S."/>
            <person name="Shirato S."/>
            <person name="Slamovits C.H."/>
            <person name="Spencer D.F."/>
            <person name="Suzuki S."/>
            <person name="Worden A.Z."/>
            <person name="Zauner S."/>
            <person name="Barry K."/>
            <person name="Bell C."/>
            <person name="Bharti A.K."/>
            <person name="Crow J.A."/>
            <person name="Grimwood J."/>
            <person name="Kramer R."/>
            <person name="Lindquist E."/>
            <person name="Lucas S."/>
            <person name="Salamov A."/>
            <person name="McFadden G.I."/>
            <person name="Lane C.E."/>
            <person name="Keeling P.J."/>
            <person name="Gray M.W."/>
            <person name="Grigoriev I.V."/>
            <person name="Archibald J.M."/>
        </authorList>
    </citation>
    <scope>NUCLEOTIDE SEQUENCE</scope>
    <source>
        <strain evidence="9">CCMP2712</strain>
    </source>
</reference>
<evidence type="ECO:0000313" key="7">
    <source>
        <dbReference type="EMBL" id="EKX41890.1"/>
    </source>
</evidence>
<dbReference type="OrthoDB" id="165382at2759"/>
<dbReference type="KEGG" id="gtt:GUITHDRAFT_112031"/>
<dbReference type="Proteomes" id="UP000011087">
    <property type="component" value="Unassembled WGS sequence"/>
</dbReference>
<dbReference type="RefSeq" id="XP_005828870.1">
    <property type="nucleotide sequence ID" value="XM_005828813.1"/>
</dbReference>
<feature type="transmembrane region" description="Helical" evidence="6">
    <location>
        <begin position="37"/>
        <end position="57"/>
    </location>
</feature>
<dbReference type="PaxDb" id="55529-EKX41890"/>
<evidence type="ECO:0000256" key="6">
    <source>
        <dbReference type="SAM" id="Phobius"/>
    </source>
</evidence>
<dbReference type="GeneID" id="17298518"/>
<dbReference type="AlphaFoldDB" id="L1J1C8"/>
<protein>
    <submittedName>
        <fullName evidence="7 8">Uncharacterized protein</fullName>
    </submittedName>
</protein>
<keyword evidence="4 6" id="KW-0472">Membrane</keyword>
<feature type="transmembrane region" description="Helical" evidence="6">
    <location>
        <begin position="12"/>
        <end position="31"/>
    </location>
</feature>
<evidence type="ECO:0000313" key="8">
    <source>
        <dbReference type="EnsemblProtists" id="EKX41890"/>
    </source>
</evidence>
<feature type="region of interest" description="Disordered" evidence="5">
    <location>
        <begin position="133"/>
        <end position="154"/>
    </location>
</feature>
<evidence type="ECO:0000256" key="3">
    <source>
        <dbReference type="ARBA" id="ARBA00022989"/>
    </source>
</evidence>
<gene>
    <name evidence="7" type="ORF">GUITHDRAFT_112031</name>
</gene>
<evidence type="ECO:0000256" key="4">
    <source>
        <dbReference type="ARBA" id="ARBA00023136"/>
    </source>
</evidence>
<dbReference type="EMBL" id="JH993020">
    <property type="protein sequence ID" value="EKX41890.1"/>
    <property type="molecule type" value="Genomic_DNA"/>
</dbReference>
<dbReference type="Pfam" id="PF05653">
    <property type="entry name" value="Mg_trans_NIPA"/>
    <property type="match status" value="1"/>
</dbReference>
<name>L1J1C8_GUITC</name>
<reference evidence="8" key="3">
    <citation type="submission" date="2015-06" db="UniProtKB">
        <authorList>
            <consortium name="EnsemblProtists"/>
        </authorList>
    </citation>
    <scope>IDENTIFICATION</scope>
</reference>
<keyword evidence="2 6" id="KW-0812">Transmembrane</keyword>
<evidence type="ECO:0000256" key="1">
    <source>
        <dbReference type="ARBA" id="ARBA00004141"/>
    </source>
</evidence>
<keyword evidence="3 6" id="KW-1133">Transmembrane helix</keyword>
<dbReference type="EnsemblProtists" id="EKX41890">
    <property type="protein sequence ID" value="EKX41890"/>
    <property type="gene ID" value="GUITHDRAFT_112031"/>
</dbReference>
<organism evidence="7">
    <name type="scientific">Guillardia theta (strain CCMP2712)</name>
    <name type="common">Cryptophyte</name>
    <dbReference type="NCBI Taxonomy" id="905079"/>
    <lineage>
        <taxon>Eukaryota</taxon>
        <taxon>Cryptophyceae</taxon>
        <taxon>Pyrenomonadales</taxon>
        <taxon>Geminigeraceae</taxon>
        <taxon>Guillardia</taxon>
    </lineage>
</organism>
<dbReference type="GO" id="GO:0016020">
    <property type="term" value="C:membrane"/>
    <property type="evidence" value="ECO:0007669"/>
    <property type="project" value="UniProtKB-SubCell"/>
</dbReference>
<sequence>MMGFGAQQVVPVYYVTFTLSTISAGMVLYLEVDFGEWWKSFLFGCGIIITFMGVWLINQKFEEEGFGLPEAVEGLERFESSSLKPNENEMRKFSGKPHDAQDVTLSEGDWSATEPKNAMCVLLEKEVASCSDFESNRDDGTQSDPLGPDFAPSKAEVQIDDPVCHVLKESPLRNSHMNPKMLEDYKCVDHDQHQNVSNDYLFQHTAMSTKNVIFQCDTQKRDFCGENRETSRPIHFSSQ</sequence>
<accession>L1J1C8</accession>
<evidence type="ECO:0000313" key="9">
    <source>
        <dbReference type="Proteomes" id="UP000011087"/>
    </source>
</evidence>
<dbReference type="InterPro" id="IPR008521">
    <property type="entry name" value="Mg_trans_NIPA"/>
</dbReference>